<organism evidence="4 5">
    <name type="scientific">Candidatus Zymogenus saltonus</name>
    <dbReference type="NCBI Taxonomy" id="2844893"/>
    <lineage>
        <taxon>Bacteria</taxon>
        <taxon>Deltaproteobacteria</taxon>
        <taxon>Candidatus Zymogenia</taxon>
        <taxon>Candidatus Zymogeniales</taxon>
        <taxon>Candidatus Zymogenaceae</taxon>
        <taxon>Candidatus Zymogenus</taxon>
    </lineage>
</organism>
<comment type="caution">
    <text evidence="4">The sequence shown here is derived from an EMBL/GenBank/DDBJ whole genome shotgun (WGS) entry which is preliminary data.</text>
</comment>
<evidence type="ECO:0000313" key="5">
    <source>
        <dbReference type="Proteomes" id="UP000809273"/>
    </source>
</evidence>
<keyword evidence="2" id="KW-0697">Rotamase</keyword>
<gene>
    <name evidence="4" type="ORF">JW984_05435</name>
</gene>
<name>A0A9D8KEK0_9DELT</name>
<dbReference type="InterPro" id="IPR050280">
    <property type="entry name" value="OMP_Chaperone_SurA"/>
</dbReference>
<dbReference type="Gene3D" id="1.10.4030.10">
    <property type="entry name" value="Porin chaperone SurA, peptide-binding domain"/>
    <property type="match status" value="1"/>
</dbReference>
<dbReference type="EMBL" id="JAFGIX010000026">
    <property type="protein sequence ID" value="MBN1572624.1"/>
    <property type="molecule type" value="Genomic_DNA"/>
</dbReference>
<dbReference type="Proteomes" id="UP000809273">
    <property type="component" value="Unassembled WGS sequence"/>
</dbReference>
<dbReference type="GO" id="GO:0003755">
    <property type="term" value="F:peptidyl-prolyl cis-trans isomerase activity"/>
    <property type="evidence" value="ECO:0007669"/>
    <property type="project" value="UniProtKB-KW"/>
</dbReference>
<evidence type="ECO:0000256" key="2">
    <source>
        <dbReference type="PROSITE-ProRule" id="PRU00278"/>
    </source>
</evidence>
<dbReference type="PANTHER" id="PTHR47637:SF1">
    <property type="entry name" value="CHAPERONE SURA"/>
    <property type="match status" value="1"/>
</dbReference>
<evidence type="ECO:0000259" key="3">
    <source>
        <dbReference type="PROSITE" id="PS50198"/>
    </source>
</evidence>
<evidence type="ECO:0000256" key="1">
    <source>
        <dbReference type="ARBA" id="ARBA00022729"/>
    </source>
</evidence>
<proteinExistence type="predicted"/>
<protein>
    <submittedName>
        <fullName evidence="4">SurA N-terminal domain-containing protein</fullName>
    </submittedName>
</protein>
<dbReference type="Pfam" id="PF13624">
    <property type="entry name" value="SurA_N_3"/>
    <property type="match status" value="1"/>
</dbReference>
<reference evidence="4" key="2">
    <citation type="submission" date="2021-01" db="EMBL/GenBank/DDBJ databases">
        <authorList>
            <person name="Hahn C.R."/>
            <person name="Youssef N.H."/>
            <person name="Elshahed M."/>
        </authorList>
    </citation>
    <scope>NUCLEOTIDE SEQUENCE</scope>
    <source>
        <strain evidence="4">Zod_Metabat.24</strain>
    </source>
</reference>
<evidence type="ECO:0000313" key="4">
    <source>
        <dbReference type="EMBL" id="MBN1572624.1"/>
    </source>
</evidence>
<dbReference type="InterPro" id="IPR000297">
    <property type="entry name" value="PPIase_PpiC"/>
</dbReference>
<feature type="domain" description="PpiC" evidence="3">
    <location>
        <begin position="174"/>
        <end position="275"/>
    </location>
</feature>
<dbReference type="InterPro" id="IPR046357">
    <property type="entry name" value="PPIase_dom_sf"/>
</dbReference>
<dbReference type="SUPFAM" id="SSF109998">
    <property type="entry name" value="Triger factor/SurA peptide-binding domain-like"/>
    <property type="match status" value="1"/>
</dbReference>
<sequence>MKTISIIIAAVLLCGISSIWAVPKEISDEAVAIVNNETITYSELLKEGGDNVKGDPDRVLENGMTVKEAREIVLEQLIRKKILDQEVEKYGIVVKDKEIESAIEQEMAIYGLTKTELLERLAKENLNFSDYKKEKEYSIKKQKLVSKKIGAHIIVTEEEIQNYFKEHESEFADLKQYRVSEIVIPIPADVTSKELLSLRNQMDEIRRMAVGGADFAELAKKHSKAPDAPEGGDMGFIQPKDVGAGFSMRLKIMKVGEVSEVLATPMAFLIFKLTDTKPIPGGVKVEDVRADIVDILTNQRKIQLFNKWLEQIREEAFVQKML</sequence>
<dbReference type="AlphaFoldDB" id="A0A9D8KEK0"/>
<keyword evidence="2" id="KW-0413">Isomerase</keyword>
<dbReference type="SUPFAM" id="SSF54534">
    <property type="entry name" value="FKBP-like"/>
    <property type="match status" value="1"/>
</dbReference>
<keyword evidence="1" id="KW-0732">Signal</keyword>
<dbReference type="PROSITE" id="PS50198">
    <property type="entry name" value="PPIC_PPIASE_2"/>
    <property type="match status" value="1"/>
</dbReference>
<dbReference type="Pfam" id="PF00639">
    <property type="entry name" value="Rotamase"/>
    <property type="match status" value="1"/>
</dbReference>
<dbReference type="InterPro" id="IPR027304">
    <property type="entry name" value="Trigger_fact/SurA_dom_sf"/>
</dbReference>
<accession>A0A9D8KEK0</accession>
<reference evidence="4" key="1">
    <citation type="journal article" date="2021" name="Environ. Microbiol.">
        <title>Genomic characterization of three novel Desulfobacterota classes expand the metabolic and phylogenetic diversity of the phylum.</title>
        <authorList>
            <person name="Murphy C.L."/>
            <person name="Biggerstaff J."/>
            <person name="Eichhorn A."/>
            <person name="Ewing E."/>
            <person name="Shahan R."/>
            <person name="Soriano D."/>
            <person name="Stewart S."/>
            <person name="VanMol K."/>
            <person name="Walker R."/>
            <person name="Walters P."/>
            <person name="Elshahed M.S."/>
            <person name="Youssef N.H."/>
        </authorList>
    </citation>
    <scope>NUCLEOTIDE SEQUENCE</scope>
    <source>
        <strain evidence="4">Zod_Metabat.24</strain>
    </source>
</reference>
<dbReference type="Gene3D" id="3.10.50.40">
    <property type="match status" value="1"/>
</dbReference>
<dbReference type="PANTHER" id="PTHR47637">
    <property type="entry name" value="CHAPERONE SURA"/>
    <property type="match status" value="1"/>
</dbReference>